<evidence type="ECO:0000256" key="3">
    <source>
        <dbReference type="ARBA" id="ARBA00023163"/>
    </source>
</evidence>
<dbReference type="AlphaFoldDB" id="A0A3C1KFP8"/>
<reference evidence="4 5" key="1">
    <citation type="journal article" date="2018" name="Nat. Biotechnol.">
        <title>A standardized bacterial taxonomy based on genome phylogeny substantially revises the tree of life.</title>
        <authorList>
            <person name="Parks D.H."/>
            <person name="Chuvochina M."/>
            <person name="Waite D.W."/>
            <person name="Rinke C."/>
            <person name="Skarshewski A."/>
            <person name="Chaumeil P.A."/>
            <person name="Hugenholtz P."/>
        </authorList>
    </citation>
    <scope>NUCLEOTIDE SEQUENCE [LARGE SCALE GENOMIC DNA]</scope>
    <source>
        <strain evidence="4">UBA9152</strain>
    </source>
</reference>
<dbReference type="EMBL" id="DMNG01000226">
    <property type="protein sequence ID" value="HAN25491.1"/>
    <property type="molecule type" value="Genomic_DNA"/>
</dbReference>
<dbReference type="GO" id="GO:0003677">
    <property type="term" value="F:DNA binding"/>
    <property type="evidence" value="ECO:0007669"/>
    <property type="project" value="UniProtKB-KW"/>
</dbReference>
<evidence type="ECO:0000256" key="2">
    <source>
        <dbReference type="ARBA" id="ARBA00023125"/>
    </source>
</evidence>
<evidence type="ECO:0000313" key="5">
    <source>
        <dbReference type="Proteomes" id="UP000257479"/>
    </source>
</evidence>
<sequence length="41" mass="4322">LALIEAGEGDAAAALLREHLARARERLVERLGGEPGPEARS</sequence>
<comment type="caution">
    <text evidence="4">The sequence shown here is derived from an EMBL/GenBank/DDBJ whole genome shotgun (WGS) entry which is preliminary data.</text>
</comment>
<dbReference type="Gene3D" id="1.20.120.530">
    <property type="entry name" value="GntR ligand-binding domain-like"/>
    <property type="match status" value="1"/>
</dbReference>
<keyword evidence="3" id="KW-0804">Transcription</keyword>
<accession>A0A3C1KFP8</accession>
<evidence type="ECO:0000256" key="1">
    <source>
        <dbReference type="ARBA" id="ARBA00023015"/>
    </source>
</evidence>
<protein>
    <submittedName>
        <fullName evidence="4">GntR family transcriptional regulator</fullName>
    </submittedName>
</protein>
<organism evidence="4 5">
    <name type="scientific">Microbacterium ginsengisoli</name>
    <dbReference type="NCBI Taxonomy" id="400772"/>
    <lineage>
        <taxon>Bacteria</taxon>
        <taxon>Bacillati</taxon>
        <taxon>Actinomycetota</taxon>
        <taxon>Actinomycetes</taxon>
        <taxon>Micrococcales</taxon>
        <taxon>Microbacteriaceae</taxon>
        <taxon>Microbacterium</taxon>
    </lineage>
</organism>
<feature type="non-terminal residue" evidence="4">
    <location>
        <position position="1"/>
    </location>
</feature>
<dbReference type="Proteomes" id="UP000257479">
    <property type="component" value="Unassembled WGS sequence"/>
</dbReference>
<name>A0A3C1KFP8_9MICO</name>
<keyword evidence="2" id="KW-0238">DNA-binding</keyword>
<dbReference type="InterPro" id="IPR008920">
    <property type="entry name" value="TF_FadR/GntR_C"/>
</dbReference>
<gene>
    <name evidence="4" type="ORF">DCP95_13150</name>
</gene>
<evidence type="ECO:0000313" key="4">
    <source>
        <dbReference type="EMBL" id="HAN25491.1"/>
    </source>
</evidence>
<proteinExistence type="predicted"/>
<keyword evidence="1" id="KW-0805">Transcription regulation</keyword>